<sequence>MTTPHTPEQADSMHEGGSAKTEDLTFNDPLTFDEGALAARTLFRETFNADADGVWHAPGRVNIIGEHVDYNGGICLPIALPHRAFIAATPRSDRHVRLVSPQTRDHIDEFDLDTVDRRGTDGEVSGWAAYLVGVAWALEQAGFGPLRGFDAALHSCVPLGAGLSSSAALECAMAVAINDMEDLNLLGGDDDDAGRALLVDAARRAENDIAGANTGGLDQSASMRCTKGHALELDCRDMSVRSIPFDLAHDHLALLVIDTRAVHSHVTGEYAQRRQACEEAAGILGVDLLADIDDEQAALDQLPGEVMRARVRHVLTEIDRTRTFIDELASGSLVGERLDRCAALLDASHDSLRDDYEVTCPELDVAVDAARASGAHGARMTGGGFGGSAIALVDESAARDVARAVADAFAEHGFEAPQFLIATPEEPAGKVAE</sequence>
<evidence type="ECO:0000256" key="3">
    <source>
        <dbReference type="ARBA" id="ARBA00022741"/>
    </source>
</evidence>
<dbReference type="PANTHER" id="PTHR10457">
    <property type="entry name" value="MEVALONATE KINASE/GALACTOKINASE"/>
    <property type="match status" value="1"/>
</dbReference>
<dbReference type="PANTHER" id="PTHR10457:SF7">
    <property type="entry name" value="GALACTOKINASE-RELATED"/>
    <property type="match status" value="1"/>
</dbReference>
<accession>A0ABY0V9B5</accession>
<dbReference type="NCBIfam" id="TIGR00131">
    <property type="entry name" value="gal_kin"/>
    <property type="match status" value="1"/>
</dbReference>
<dbReference type="InterPro" id="IPR019741">
    <property type="entry name" value="Galactokinase_CS"/>
</dbReference>
<evidence type="ECO:0000256" key="6">
    <source>
        <dbReference type="ARBA" id="ARBA00023144"/>
    </source>
</evidence>
<dbReference type="InterPro" id="IPR006206">
    <property type="entry name" value="Mevalonate/galactokinase"/>
</dbReference>
<dbReference type="SUPFAM" id="SSF54211">
    <property type="entry name" value="Ribosomal protein S5 domain 2-like"/>
    <property type="match status" value="1"/>
</dbReference>
<keyword evidence="13" id="KW-1185">Reference proteome</keyword>
<dbReference type="InterPro" id="IPR019539">
    <property type="entry name" value="GalKase_N"/>
</dbReference>
<keyword evidence="4" id="KW-0418">Kinase</keyword>
<dbReference type="RefSeq" id="WP_371935792.1">
    <property type="nucleotide sequence ID" value="NZ_LT629792.1"/>
</dbReference>
<evidence type="ECO:0000256" key="5">
    <source>
        <dbReference type="ARBA" id="ARBA00022840"/>
    </source>
</evidence>
<evidence type="ECO:0000313" key="13">
    <source>
        <dbReference type="Proteomes" id="UP000198976"/>
    </source>
</evidence>
<keyword evidence="5" id="KW-0067">ATP-binding</keyword>
<evidence type="ECO:0000259" key="11">
    <source>
        <dbReference type="Pfam" id="PF10509"/>
    </source>
</evidence>
<organism evidence="12 13">
    <name type="scientific">Schaalia radingae</name>
    <dbReference type="NCBI Taxonomy" id="131110"/>
    <lineage>
        <taxon>Bacteria</taxon>
        <taxon>Bacillati</taxon>
        <taxon>Actinomycetota</taxon>
        <taxon>Actinomycetes</taxon>
        <taxon>Actinomycetales</taxon>
        <taxon>Actinomycetaceae</taxon>
        <taxon>Schaalia</taxon>
    </lineage>
</organism>
<name>A0ABY0V9B5_9ACTO</name>
<reference evidence="12 13" key="1">
    <citation type="submission" date="2016-10" db="EMBL/GenBank/DDBJ databases">
        <authorList>
            <person name="Varghese N."/>
            <person name="Submissions S."/>
        </authorList>
    </citation>
    <scope>NUCLEOTIDE SEQUENCE [LARGE SCALE GENOMIC DNA]</scope>
    <source>
        <strain evidence="12 13">DSM 9169</strain>
    </source>
</reference>
<dbReference type="PRINTS" id="PR00473">
    <property type="entry name" value="GALCTOKINASE"/>
</dbReference>
<keyword evidence="2" id="KW-0808">Transferase</keyword>
<evidence type="ECO:0000256" key="1">
    <source>
        <dbReference type="ARBA" id="ARBA00006566"/>
    </source>
</evidence>
<comment type="similarity">
    <text evidence="1">Belongs to the GHMP kinase family. GalK subfamily.</text>
</comment>
<dbReference type="InterPro" id="IPR036554">
    <property type="entry name" value="GHMP_kinase_C_sf"/>
</dbReference>
<proteinExistence type="inferred from homology"/>
<feature type="domain" description="GHMP kinase C-terminal" evidence="10">
    <location>
        <begin position="338"/>
        <end position="410"/>
    </location>
</feature>
<evidence type="ECO:0000313" key="12">
    <source>
        <dbReference type="EMBL" id="SDT99460.1"/>
    </source>
</evidence>
<feature type="domain" description="GHMP kinase N-terminal" evidence="9">
    <location>
        <begin position="130"/>
        <end position="223"/>
    </location>
</feature>
<dbReference type="PROSITE" id="PS00106">
    <property type="entry name" value="GALACTOKINASE"/>
    <property type="match status" value="1"/>
</dbReference>
<keyword evidence="6" id="KW-0299">Galactose metabolism</keyword>
<dbReference type="InterPro" id="IPR013750">
    <property type="entry name" value="GHMP_kinase_C_dom"/>
</dbReference>
<gene>
    <name evidence="12" type="ORF">SAMN04489714_1494</name>
</gene>
<keyword evidence="6" id="KW-0119">Carbohydrate metabolism</keyword>
<dbReference type="Gene3D" id="3.30.70.890">
    <property type="entry name" value="GHMP kinase, C-terminal domain"/>
    <property type="match status" value="1"/>
</dbReference>
<dbReference type="Pfam" id="PF00288">
    <property type="entry name" value="GHMP_kinases_N"/>
    <property type="match status" value="1"/>
</dbReference>
<dbReference type="Gene3D" id="3.30.230.10">
    <property type="match status" value="1"/>
</dbReference>
<evidence type="ECO:0000256" key="8">
    <source>
        <dbReference type="SAM" id="MobiDB-lite"/>
    </source>
</evidence>
<feature type="domain" description="Galactokinase N-terminal" evidence="11">
    <location>
        <begin position="42"/>
        <end position="90"/>
    </location>
</feature>
<dbReference type="InterPro" id="IPR014721">
    <property type="entry name" value="Ribsml_uS5_D2-typ_fold_subgr"/>
</dbReference>
<dbReference type="InterPro" id="IPR006203">
    <property type="entry name" value="GHMP_knse_ATP-bd_CS"/>
</dbReference>
<dbReference type="PIRSF" id="PIRSF000530">
    <property type="entry name" value="Galactokinase"/>
    <property type="match status" value="1"/>
</dbReference>
<dbReference type="Pfam" id="PF08544">
    <property type="entry name" value="GHMP_kinases_C"/>
    <property type="match status" value="1"/>
</dbReference>
<dbReference type="Proteomes" id="UP000198976">
    <property type="component" value="Chromosome I"/>
</dbReference>
<dbReference type="Pfam" id="PF10509">
    <property type="entry name" value="GalKase_gal_bdg"/>
    <property type="match status" value="1"/>
</dbReference>
<feature type="region of interest" description="Disordered" evidence="8">
    <location>
        <begin position="1"/>
        <end position="25"/>
    </location>
</feature>
<dbReference type="PRINTS" id="PR00959">
    <property type="entry name" value="MEVGALKINASE"/>
</dbReference>
<dbReference type="InterPro" id="IPR000705">
    <property type="entry name" value="Galactokinase"/>
</dbReference>
<evidence type="ECO:0000259" key="9">
    <source>
        <dbReference type="Pfam" id="PF00288"/>
    </source>
</evidence>
<dbReference type="SUPFAM" id="SSF55060">
    <property type="entry name" value="GHMP Kinase, C-terminal domain"/>
    <property type="match status" value="1"/>
</dbReference>
<dbReference type="EMBL" id="LT629792">
    <property type="protein sequence ID" value="SDT99460.1"/>
    <property type="molecule type" value="Genomic_DNA"/>
</dbReference>
<dbReference type="EC" id="2.7.1.6" evidence="7"/>
<evidence type="ECO:0000259" key="10">
    <source>
        <dbReference type="Pfam" id="PF08544"/>
    </source>
</evidence>
<dbReference type="InterPro" id="IPR020568">
    <property type="entry name" value="Ribosomal_Su5_D2-typ_SF"/>
</dbReference>
<dbReference type="PROSITE" id="PS00627">
    <property type="entry name" value="GHMP_KINASES_ATP"/>
    <property type="match status" value="1"/>
</dbReference>
<protein>
    <recommendedName>
        <fullName evidence="7">Galactokinase</fullName>
        <ecNumber evidence="7">2.7.1.6</ecNumber>
    </recommendedName>
</protein>
<evidence type="ECO:0000256" key="4">
    <source>
        <dbReference type="ARBA" id="ARBA00022777"/>
    </source>
</evidence>
<evidence type="ECO:0000256" key="7">
    <source>
        <dbReference type="NCBIfam" id="TIGR00131"/>
    </source>
</evidence>
<dbReference type="InterPro" id="IPR006204">
    <property type="entry name" value="GHMP_kinase_N_dom"/>
</dbReference>
<keyword evidence="3" id="KW-0547">Nucleotide-binding</keyword>
<evidence type="ECO:0000256" key="2">
    <source>
        <dbReference type="ARBA" id="ARBA00022679"/>
    </source>
</evidence>